<evidence type="ECO:0000256" key="2">
    <source>
        <dbReference type="ARBA" id="ARBA00022801"/>
    </source>
</evidence>
<evidence type="ECO:0000256" key="7">
    <source>
        <dbReference type="ARBA" id="ARBA00034808"/>
    </source>
</evidence>
<dbReference type="RefSeq" id="WP_008325315.1">
    <property type="nucleotide sequence ID" value="NZ_AOLK01000021.1"/>
</dbReference>
<dbReference type="AlphaFoldDB" id="M0HH70"/>
<keyword evidence="1 9" id="KW-0547">Nucleotide-binding</keyword>
<dbReference type="GO" id="GO:0000725">
    <property type="term" value="P:recombinational repair"/>
    <property type="evidence" value="ECO:0007669"/>
    <property type="project" value="TreeGrafter"/>
</dbReference>
<dbReference type="PROSITE" id="PS51198">
    <property type="entry name" value="UVRD_HELICASE_ATP_BIND"/>
    <property type="match status" value="1"/>
</dbReference>
<keyword evidence="4 9" id="KW-0067">ATP-binding</keyword>
<keyword evidence="3 9" id="KW-0347">Helicase</keyword>
<dbReference type="GO" id="GO:0016787">
    <property type="term" value="F:hydrolase activity"/>
    <property type="evidence" value="ECO:0007669"/>
    <property type="project" value="UniProtKB-UniRule"/>
</dbReference>
<evidence type="ECO:0000256" key="3">
    <source>
        <dbReference type="ARBA" id="ARBA00022806"/>
    </source>
</evidence>
<keyword evidence="5" id="KW-0413">Isomerase</keyword>
<feature type="domain" description="UvrD-like helicase ATP-binding" evidence="11">
    <location>
        <begin position="76"/>
        <end position="564"/>
    </location>
</feature>
<evidence type="ECO:0000256" key="4">
    <source>
        <dbReference type="ARBA" id="ARBA00022840"/>
    </source>
</evidence>
<dbReference type="EMBL" id="AOLK01000021">
    <property type="protein sequence ID" value="ELZ83138.1"/>
    <property type="molecule type" value="Genomic_DNA"/>
</dbReference>
<dbReference type="SUPFAM" id="SSF52540">
    <property type="entry name" value="P-loop containing nucleoside triphosphate hydrolases"/>
    <property type="match status" value="2"/>
</dbReference>
<feature type="compositionally biased region" description="Polar residues" evidence="10">
    <location>
        <begin position="14"/>
        <end position="23"/>
    </location>
</feature>
<dbReference type="Pfam" id="PF00580">
    <property type="entry name" value="UvrD-helicase"/>
    <property type="match status" value="2"/>
</dbReference>
<gene>
    <name evidence="12" type="ORF">C453_14071</name>
</gene>
<feature type="binding site" evidence="9">
    <location>
        <begin position="97"/>
        <end position="104"/>
    </location>
    <ligand>
        <name>ATP</name>
        <dbReference type="ChEBI" id="CHEBI:30616"/>
    </ligand>
</feature>
<dbReference type="GO" id="GO:0005829">
    <property type="term" value="C:cytosol"/>
    <property type="evidence" value="ECO:0007669"/>
    <property type="project" value="TreeGrafter"/>
</dbReference>
<keyword evidence="13" id="KW-1185">Reference proteome</keyword>
<dbReference type="InterPro" id="IPR014017">
    <property type="entry name" value="DNA_helicase_UvrD-like_C"/>
</dbReference>
<comment type="catalytic activity">
    <reaction evidence="8">
        <text>ATP + H2O = ADP + phosphate + H(+)</text>
        <dbReference type="Rhea" id="RHEA:13065"/>
        <dbReference type="ChEBI" id="CHEBI:15377"/>
        <dbReference type="ChEBI" id="CHEBI:15378"/>
        <dbReference type="ChEBI" id="CHEBI:30616"/>
        <dbReference type="ChEBI" id="CHEBI:43474"/>
        <dbReference type="ChEBI" id="CHEBI:456216"/>
        <dbReference type="EC" id="5.6.2.4"/>
    </reaction>
</comment>
<dbReference type="InterPro" id="IPR027417">
    <property type="entry name" value="P-loop_NTPase"/>
</dbReference>
<evidence type="ECO:0000256" key="8">
    <source>
        <dbReference type="ARBA" id="ARBA00048988"/>
    </source>
</evidence>
<evidence type="ECO:0000256" key="1">
    <source>
        <dbReference type="ARBA" id="ARBA00022741"/>
    </source>
</evidence>
<dbReference type="GO" id="GO:0043138">
    <property type="term" value="F:3'-5' DNA helicase activity"/>
    <property type="evidence" value="ECO:0007669"/>
    <property type="project" value="UniProtKB-EC"/>
</dbReference>
<organism evidence="12 13">
    <name type="scientific">Haloferax elongans ATCC BAA-1513</name>
    <dbReference type="NCBI Taxonomy" id="1230453"/>
    <lineage>
        <taxon>Archaea</taxon>
        <taxon>Methanobacteriati</taxon>
        <taxon>Methanobacteriota</taxon>
        <taxon>Stenosarchaea group</taxon>
        <taxon>Halobacteria</taxon>
        <taxon>Halobacteriales</taxon>
        <taxon>Haloferacaceae</taxon>
        <taxon>Haloferax</taxon>
    </lineage>
</organism>
<keyword evidence="2 9" id="KW-0378">Hydrolase</keyword>
<dbReference type="GO" id="GO:0005524">
    <property type="term" value="F:ATP binding"/>
    <property type="evidence" value="ECO:0007669"/>
    <property type="project" value="UniProtKB-UniRule"/>
</dbReference>
<dbReference type="Gene3D" id="3.40.50.300">
    <property type="entry name" value="P-loop containing nucleotide triphosphate hydrolases"/>
    <property type="match status" value="3"/>
</dbReference>
<reference evidence="12 13" key="1">
    <citation type="journal article" date="2014" name="PLoS Genet.">
        <title>Phylogenetically driven sequencing of extremely halophilic archaea reveals strategies for static and dynamic osmo-response.</title>
        <authorList>
            <person name="Becker E.A."/>
            <person name="Seitzer P.M."/>
            <person name="Tritt A."/>
            <person name="Larsen D."/>
            <person name="Krusor M."/>
            <person name="Yao A.I."/>
            <person name="Wu D."/>
            <person name="Madern D."/>
            <person name="Eisen J.A."/>
            <person name="Darling A.E."/>
            <person name="Facciotti M.T."/>
        </authorList>
    </citation>
    <scope>NUCLEOTIDE SEQUENCE [LARGE SCALE GENOMIC DNA]</scope>
    <source>
        <strain evidence="12 13">ATCC BAA-1513</strain>
    </source>
</reference>
<proteinExistence type="predicted"/>
<dbReference type="Pfam" id="PF13361">
    <property type="entry name" value="UvrD_C"/>
    <property type="match status" value="2"/>
</dbReference>
<accession>M0HH70</accession>
<evidence type="ECO:0000256" key="6">
    <source>
        <dbReference type="ARBA" id="ARBA00034617"/>
    </source>
</evidence>
<comment type="caution">
    <text evidence="12">The sequence shown here is derived from an EMBL/GenBank/DDBJ whole genome shotgun (WGS) entry which is preliminary data.</text>
</comment>
<evidence type="ECO:0000256" key="9">
    <source>
        <dbReference type="PROSITE-ProRule" id="PRU00560"/>
    </source>
</evidence>
<dbReference type="STRING" id="1230453.C453_14071"/>
<protein>
    <recommendedName>
        <fullName evidence="7">DNA 3'-5' helicase</fullName>
        <ecNumber evidence="7">5.6.2.4</ecNumber>
    </recommendedName>
</protein>
<evidence type="ECO:0000313" key="12">
    <source>
        <dbReference type="EMBL" id="ELZ83138.1"/>
    </source>
</evidence>
<evidence type="ECO:0000256" key="10">
    <source>
        <dbReference type="SAM" id="MobiDB-lite"/>
    </source>
</evidence>
<feature type="region of interest" description="Disordered" evidence="10">
    <location>
        <begin position="14"/>
        <end position="50"/>
    </location>
</feature>
<dbReference type="GO" id="GO:0003677">
    <property type="term" value="F:DNA binding"/>
    <property type="evidence" value="ECO:0007669"/>
    <property type="project" value="InterPro"/>
</dbReference>
<dbReference type="PATRIC" id="fig|1230453.4.peg.2793"/>
<name>M0HH70_HALEO</name>
<dbReference type="Proteomes" id="UP000011612">
    <property type="component" value="Unassembled WGS sequence"/>
</dbReference>
<dbReference type="InterPro" id="IPR000212">
    <property type="entry name" value="DNA_helicase_UvrD/REP"/>
</dbReference>
<dbReference type="PANTHER" id="PTHR11070">
    <property type="entry name" value="UVRD / RECB / PCRA DNA HELICASE FAMILY MEMBER"/>
    <property type="match status" value="1"/>
</dbReference>
<sequence length="861" mass="98398">MGFRSFIANIFGSDTQSGATDSGTGADIGDEHSRSTSQEEPVSHPGPVRYDDEERANRLLEKHHDLFFVEEEDGRYELNPRQKEAIVKLGTHNQIVAGAGTGKTFSLTYRAKFLVEEGVKPHDIIALTFTKDAAEVMGQRLAGEPEERLFDEPVSIDTRTLHSLGSNILRKKYDFELLVEQRQHTLVADILSEFWEQDPEFRDRFHAFRAAYQQERFAPDKPNVITGYFYSQLPKSSSLAGDAISQFPFAERIAHETIADFLFEHGVRYRKDKLASVTKTDNLPYFRLFELPQYDLTVEYVLPARLRDEKPIYKRRPGASELRRLHSGTDHDVLIIEHDELFDTDRVNKQTLKRTLRRELRNHGVSLDADGFEFDVPEISDWHTSRDVKQEHWRVYCYNVLWTDIVDQFVDFISRTKENQKDPRDELRRASEDEYLSMVWDFSHCAVEVYEEYVSRLDRDDLFDFSDLIIEATDLLHNPPESVDLSEFEYEHVMVDEFQDLNLSQLELVQALLDTNDESCLFAIGDDWQSIYGFKAAKPEFFIDFHKHFTPATQTELVTNYRCDETIVEAGNTLISNNEDQIDKSVDAHSNDSGEIYVHTVPFSDEYEQQTLEKIIELVEDSPYLHPTGDGKRGGDIMVLARTRTGSPSIQKIRKELRDRDIVVGDHSEPMAVSVDTGHSSKGEEAAHVIVTNAIEDTGGFPTSDQVSLQSLVESRPTGDEFIEEERRLFYVAVTRAESRLDIQTSDEAPSRFINEIREFAQFDERGNPADIESLRAYEGERITASITVSDQFTDAVGKAKIDAISRDSLQHLVGTSVKYVQFTELSPKPGDELELTNALVDEYQGSIQLKVDNTASISRQ</sequence>
<evidence type="ECO:0000259" key="11">
    <source>
        <dbReference type="PROSITE" id="PS51198"/>
    </source>
</evidence>
<comment type="catalytic activity">
    <reaction evidence="6">
        <text>Couples ATP hydrolysis with the unwinding of duplex DNA by translocating in the 3'-5' direction.</text>
        <dbReference type="EC" id="5.6.2.4"/>
    </reaction>
</comment>
<evidence type="ECO:0000313" key="13">
    <source>
        <dbReference type="Proteomes" id="UP000011612"/>
    </source>
</evidence>
<evidence type="ECO:0000256" key="5">
    <source>
        <dbReference type="ARBA" id="ARBA00023235"/>
    </source>
</evidence>
<dbReference type="PANTHER" id="PTHR11070:SF63">
    <property type="entry name" value="DNA HELICASE IV"/>
    <property type="match status" value="1"/>
</dbReference>
<dbReference type="EC" id="5.6.2.4" evidence="7"/>
<dbReference type="CDD" id="cd18807">
    <property type="entry name" value="SF1_C_UvrD"/>
    <property type="match status" value="1"/>
</dbReference>
<dbReference type="InterPro" id="IPR014016">
    <property type="entry name" value="UvrD-like_ATP-bd"/>
</dbReference>
<dbReference type="OrthoDB" id="203178at2157"/>